<dbReference type="PANTHER" id="PTHR36766">
    <property type="entry name" value="PLANT BROAD-SPECTRUM MILDEW RESISTANCE PROTEIN RPW8"/>
    <property type="match status" value="1"/>
</dbReference>
<sequence>MAESVVSFAVQRVSDLFINEKIFLYGVSDQVEGLRSELLRIQCFLKDADERQDESEIKNLVEEIQKTAYDVEDVIEILIVKVASSRRRRSGGSLQMYGIKAITLGEGSRSGAFETQLQLSESYSHAVEEDFVGLGGDVKELVAKLVNEDENLRVISIVGMGGMGKTTLAQKVYNHNDVRRHFDSFAWVCISQQWQTRDVLQEILTKLIPKERWPIERMELEELFKKLYDVQIQKKCLIVLDDVWSEEAWNSLRSAFSNTQTATKILITSRNKSVGSYVDPRGMHELRFLNSEESWELFHNKAFRGNDRG</sequence>
<keyword evidence="2" id="KW-0547">Nucleotide-binding</keyword>
<evidence type="ECO:0000256" key="1">
    <source>
        <dbReference type="ARBA" id="ARBA00022737"/>
    </source>
</evidence>
<feature type="domain" description="NB-ARC" evidence="5">
    <location>
        <begin position="137"/>
        <end position="307"/>
    </location>
</feature>
<evidence type="ECO:0000256" key="4">
    <source>
        <dbReference type="ARBA" id="ARBA00022840"/>
    </source>
</evidence>
<keyword evidence="3" id="KW-0611">Plant defense</keyword>
<dbReference type="AlphaFoldDB" id="A0A5J5C4J2"/>
<dbReference type="SUPFAM" id="SSF52540">
    <property type="entry name" value="P-loop containing nucleoside triphosphate hydrolases"/>
    <property type="match status" value="1"/>
</dbReference>
<dbReference type="InterPro" id="IPR038005">
    <property type="entry name" value="RX-like_CC"/>
</dbReference>
<evidence type="ECO:0000313" key="7">
    <source>
        <dbReference type="EMBL" id="KAA8548837.1"/>
    </source>
</evidence>
<keyword evidence="4" id="KW-0067">ATP-binding</keyword>
<gene>
    <name evidence="7" type="ORF">F0562_000521</name>
</gene>
<evidence type="ECO:0000259" key="6">
    <source>
        <dbReference type="Pfam" id="PF18052"/>
    </source>
</evidence>
<keyword evidence="8" id="KW-1185">Reference proteome</keyword>
<organism evidence="7 8">
    <name type="scientific">Nyssa sinensis</name>
    <dbReference type="NCBI Taxonomy" id="561372"/>
    <lineage>
        <taxon>Eukaryota</taxon>
        <taxon>Viridiplantae</taxon>
        <taxon>Streptophyta</taxon>
        <taxon>Embryophyta</taxon>
        <taxon>Tracheophyta</taxon>
        <taxon>Spermatophyta</taxon>
        <taxon>Magnoliopsida</taxon>
        <taxon>eudicotyledons</taxon>
        <taxon>Gunneridae</taxon>
        <taxon>Pentapetalae</taxon>
        <taxon>asterids</taxon>
        <taxon>Cornales</taxon>
        <taxon>Nyssaceae</taxon>
        <taxon>Nyssa</taxon>
    </lineage>
</organism>
<dbReference type="InterPro" id="IPR027417">
    <property type="entry name" value="P-loop_NTPase"/>
</dbReference>
<reference evidence="7 8" key="1">
    <citation type="submission" date="2019-09" db="EMBL/GenBank/DDBJ databases">
        <title>A chromosome-level genome assembly of the Chinese tupelo Nyssa sinensis.</title>
        <authorList>
            <person name="Yang X."/>
            <person name="Kang M."/>
            <person name="Yang Y."/>
            <person name="Xiong H."/>
            <person name="Wang M."/>
            <person name="Zhang Z."/>
            <person name="Wang Z."/>
            <person name="Wu H."/>
            <person name="Ma T."/>
            <person name="Liu J."/>
            <person name="Xi Z."/>
        </authorList>
    </citation>
    <scope>NUCLEOTIDE SEQUENCE [LARGE SCALE GENOMIC DNA]</scope>
    <source>
        <strain evidence="7">J267</strain>
        <tissue evidence="7">Leaf</tissue>
    </source>
</reference>
<feature type="domain" description="Disease resistance N-terminal" evidence="6">
    <location>
        <begin position="5"/>
        <end position="88"/>
    </location>
</feature>
<dbReference type="GO" id="GO:0006952">
    <property type="term" value="P:defense response"/>
    <property type="evidence" value="ECO:0007669"/>
    <property type="project" value="UniProtKB-KW"/>
</dbReference>
<proteinExistence type="predicted"/>
<dbReference type="Gene3D" id="1.20.5.4130">
    <property type="match status" value="1"/>
</dbReference>
<dbReference type="Gene3D" id="3.40.50.300">
    <property type="entry name" value="P-loop containing nucleotide triphosphate hydrolases"/>
    <property type="match status" value="1"/>
</dbReference>
<dbReference type="Proteomes" id="UP000325577">
    <property type="component" value="Linkage Group LG0"/>
</dbReference>
<dbReference type="FunFam" id="3.40.50.300:FF:001091">
    <property type="entry name" value="Probable disease resistance protein At1g61300"/>
    <property type="match status" value="1"/>
</dbReference>
<dbReference type="CDD" id="cd14798">
    <property type="entry name" value="RX-CC_like"/>
    <property type="match status" value="1"/>
</dbReference>
<dbReference type="GO" id="GO:0043531">
    <property type="term" value="F:ADP binding"/>
    <property type="evidence" value="ECO:0007669"/>
    <property type="project" value="InterPro"/>
</dbReference>
<evidence type="ECO:0000256" key="2">
    <source>
        <dbReference type="ARBA" id="ARBA00022741"/>
    </source>
</evidence>
<evidence type="ECO:0000256" key="3">
    <source>
        <dbReference type="ARBA" id="ARBA00022821"/>
    </source>
</evidence>
<dbReference type="PRINTS" id="PR00364">
    <property type="entry name" value="DISEASERSIST"/>
</dbReference>
<evidence type="ECO:0000259" key="5">
    <source>
        <dbReference type="Pfam" id="PF00931"/>
    </source>
</evidence>
<protein>
    <recommendedName>
        <fullName evidence="9">NB-ARC domain-containing protein</fullName>
    </recommendedName>
</protein>
<name>A0A5J5C4J2_9ASTE</name>
<dbReference type="OrthoDB" id="3027644at2759"/>
<dbReference type="EMBL" id="CM018031">
    <property type="protein sequence ID" value="KAA8548837.1"/>
    <property type="molecule type" value="Genomic_DNA"/>
</dbReference>
<keyword evidence="1" id="KW-0677">Repeat</keyword>
<dbReference type="InterPro" id="IPR041118">
    <property type="entry name" value="Rx_N"/>
</dbReference>
<dbReference type="Pfam" id="PF18052">
    <property type="entry name" value="Rx_N"/>
    <property type="match status" value="1"/>
</dbReference>
<dbReference type="Pfam" id="PF00931">
    <property type="entry name" value="NB-ARC"/>
    <property type="match status" value="1"/>
</dbReference>
<evidence type="ECO:0008006" key="9">
    <source>
        <dbReference type="Google" id="ProtNLM"/>
    </source>
</evidence>
<dbReference type="InterPro" id="IPR002182">
    <property type="entry name" value="NB-ARC"/>
</dbReference>
<dbReference type="GO" id="GO:0005524">
    <property type="term" value="F:ATP binding"/>
    <property type="evidence" value="ECO:0007669"/>
    <property type="project" value="UniProtKB-KW"/>
</dbReference>
<dbReference type="PANTHER" id="PTHR36766:SF64">
    <property type="entry name" value="OS12G0206100 PROTEIN"/>
    <property type="match status" value="1"/>
</dbReference>
<accession>A0A5J5C4J2</accession>
<evidence type="ECO:0000313" key="8">
    <source>
        <dbReference type="Proteomes" id="UP000325577"/>
    </source>
</evidence>